<dbReference type="Gene3D" id="2.60.200.20">
    <property type="match status" value="1"/>
</dbReference>
<dbReference type="Pfam" id="PF00225">
    <property type="entry name" value="Kinesin"/>
    <property type="match status" value="1"/>
</dbReference>
<dbReference type="InterPro" id="IPR027417">
    <property type="entry name" value="P-loop_NTPase"/>
</dbReference>
<feature type="domain" description="PX" evidence="10">
    <location>
        <begin position="865"/>
        <end position="975"/>
    </location>
</feature>
<dbReference type="InterPro" id="IPR036961">
    <property type="entry name" value="Kinesin_motor_dom_sf"/>
</dbReference>
<dbReference type="PROSITE" id="PS00411">
    <property type="entry name" value="KINESIN_MOTOR_1"/>
    <property type="match status" value="1"/>
</dbReference>
<evidence type="ECO:0000259" key="9">
    <source>
        <dbReference type="PROSITE" id="PS50067"/>
    </source>
</evidence>
<organism evidence="11 12">
    <name type="scientific">Prorocentrum cordatum</name>
    <dbReference type="NCBI Taxonomy" id="2364126"/>
    <lineage>
        <taxon>Eukaryota</taxon>
        <taxon>Sar</taxon>
        <taxon>Alveolata</taxon>
        <taxon>Dinophyceae</taxon>
        <taxon>Prorocentrales</taxon>
        <taxon>Prorocentraceae</taxon>
        <taxon>Prorocentrum</taxon>
    </lineage>
</organism>
<dbReference type="PROSITE" id="PS50067">
    <property type="entry name" value="KINESIN_MOTOR_2"/>
    <property type="match status" value="1"/>
</dbReference>
<dbReference type="InterPro" id="IPR027640">
    <property type="entry name" value="Kinesin-like_fam"/>
</dbReference>
<comment type="subcellular location">
    <subcellularLocation>
        <location evidence="1">Cytoplasm</location>
    </subcellularLocation>
</comment>
<dbReference type="Gene3D" id="3.30.1520.10">
    <property type="entry name" value="Phox-like domain"/>
    <property type="match status" value="1"/>
</dbReference>
<dbReference type="InterPro" id="IPR001752">
    <property type="entry name" value="Kinesin_motor_dom"/>
</dbReference>
<protein>
    <recommendedName>
        <fullName evidence="7">Kinesin-like protein</fullName>
    </recommendedName>
</protein>
<dbReference type="PANTHER" id="PTHR47969">
    <property type="entry name" value="CHROMOSOME-ASSOCIATED KINESIN KIF4A-RELATED"/>
    <property type="match status" value="1"/>
</dbReference>
<comment type="similarity">
    <text evidence="6 7">Belongs to the TRAFAC class myosin-kinesin ATPase superfamily. Kinesin family.</text>
</comment>
<feature type="coiled-coil region" evidence="8">
    <location>
        <begin position="361"/>
        <end position="522"/>
    </location>
</feature>
<evidence type="ECO:0000256" key="4">
    <source>
        <dbReference type="ARBA" id="ARBA00022840"/>
    </source>
</evidence>
<dbReference type="InterPro" id="IPR019821">
    <property type="entry name" value="Kinesin_motor_CS"/>
</dbReference>
<dbReference type="CDD" id="cd00106">
    <property type="entry name" value="KISc"/>
    <property type="match status" value="1"/>
</dbReference>
<feature type="binding site" evidence="6">
    <location>
        <begin position="98"/>
        <end position="105"/>
    </location>
    <ligand>
        <name>ATP</name>
        <dbReference type="ChEBI" id="CHEBI:30616"/>
    </ligand>
</feature>
<dbReference type="EMBL" id="CAUYUJ010017280">
    <property type="protein sequence ID" value="CAK0873408.1"/>
    <property type="molecule type" value="Genomic_DNA"/>
</dbReference>
<evidence type="ECO:0000256" key="1">
    <source>
        <dbReference type="ARBA" id="ARBA00004496"/>
    </source>
</evidence>
<dbReference type="SMART" id="SM00129">
    <property type="entry name" value="KISc"/>
    <property type="match status" value="1"/>
</dbReference>
<evidence type="ECO:0000256" key="5">
    <source>
        <dbReference type="ARBA" id="ARBA00023054"/>
    </source>
</evidence>
<dbReference type="InterPro" id="IPR036871">
    <property type="entry name" value="PX_dom_sf"/>
</dbReference>
<dbReference type="Gene3D" id="3.40.850.10">
    <property type="entry name" value="Kinesin motor domain"/>
    <property type="match status" value="1"/>
</dbReference>
<dbReference type="InterPro" id="IPR001683">
    <property type="entry name" value="PX_dom"/>
</dbReference>
<evidence type="ECO:0000259" key="10">
    <source>
        <dbReference type="PROSITE" id="PS50195"/>
    </source>
</evidence>
<evidence type="ECO:0000313" key="11">
    <source>
        <dbReference type="EMBL" id="CAK0873408.1"/>
    </source>
</evidence>
<dbReference type="Pfam" id="PF00787">
    <property type="entry name" value="PX"/>
    <property type="match status" value="1"/>
</dbReference>
<dbReference type="InterPro" id="IPR008984">
    <property type="entry name" value="SMAD_FHA_dom_sf"/>
</dbReference>
<keyword evidence="12" id="KW-1185">Reference proteome</keyword>
<keyword evidence="4 6" id="KW-0067">ATP-binding</keyword>
<keyword evidence="5 8" id="KW-0175">Coiled coil</keyword>
<evidence type="ECO:0000256" key="2">
    <source>
        <dbReference type="ARBA" id="ARBA00022490"/>
    </source>
</evidence>
<dbReference type="SUPFAM" id="SSF52540">
    <property type="entry name" value="P-loop containing nucleoside triphosphate hydrolases"/>
    <property type="match status" value="1"/>
</dbReference>
<reference evidence="11" key="1">
    <citation type="submission" date="2023-10" db="EMBL/GenBank/DDBJ databases">
        <authorList>
            <person name="Chen Y."/>
            <person name="Shah S."/>
            <person name="Dougan E. K."/>
            <person name="Thang M."/>
            <person name="Chan C."/>
        </authorList>
    </citation>
    <scope>NUCLEOTIDE SEQUENCE [LARGE SCALE GENOMIC DNA]</scope>
</reference>
<proteinExistence type="inferred from homology"/>
<dbReference type="PRINTS" id="PR00380">
    <property type="entry name" value="KINESINHEAVY"/>
</dbReference>
<dbReference type="PROSITE" id="PS50195">
    <property type="entry name" value="PX"/>
    <property type="match status" value="1"/>
</dbReference>
<accession>A0ABN9VKK6</accession>
<gene>
    <name evidence="11" type="ORF">PCOR1329_LOCUS58627</name>
</gene>
<keyword evidence="6 7" id="KW-0505">Motor protein</keyword>
<dbReference type="Proteomes" id="UP001189429">
    <property type="component" value="Unassembled WGS sequence"/>
</dbReference>
<sequence length="975" mass="109189">MADGANSVFVAVRCRPPNQKERAHGGDGDSLVIMPDRVLLKASDWGDKDIEHHWEQKEFGYDHVFDDSFTQERVYDAIGEPLLKNAMNAYNGCVFAYGQTGSGKTHSMVGDASNEAGRGIQPRACMRLFELLAEKQKENTSFQATVLATYMEIYNEKIFDLLSVGESSKDELNVRLHPTLGPIVANLKECPIQNYSDAAELFDFGAKRRAVGATQMNETSSRSHAIFTVQIRTSVKVSGVTTESQAKVHFVDLAGSERQKKTQASGTRLKEGIGINQSLSTLSRVISDLSTGRGLPPFRESKLTLLLKDALMGNSRTALLACISTARYNLAETISTLEFAARCKLVKTQARRNEESRADVIQKLTAEKEAIENQLQLERTRSDELCARLQMELEKSEQSERGAQEAISAKREIEEKLQELELEHASLAKALEEKSAQDLESRRADAVAEEGEVVKRRDSVQERERLAEQLAALEERKRHEISELEERERTSQELRDKLEVELKAQQEREQMFQQQMEDLRALQESWAVDQQSIPPTSLTATAGVLARLAEEGAQPLGRVAELHDVAREARREEQHQFREAELQRLGMHAAGIDPKDLACAPRLMNLHPDPALKGCLVYYLPTGDSVIGSDEERCRVRLAGAGISAEVCAISNVDNVRLSVKPINEHCLVRINGVLVEMAGHVLADGDRLAVGRAAIFKVHIPNSPQNGGTGNGALDFEAAMEEIEACVQVDPQWENGLRKAMQLVRSDYGDEDAKTLLAQAKRASEIIGTANDYLEQTAPSRRVDVDVFEMSIMFDAWGLPAVCVVARARSPEAAAEDVSLWSLDRFCEEPPARQKRRGPTEIVGIWELQRFEDEYLPVLQERMAEAYHKPWAKIDKEEEVASVTYYTIKVTRDGSDTVHRKRYNDFLEFDKLIRSKSDLKEVLSGMPPLPTTGVFGVRHALGLVDFHKRRRDGLQKYIDFLMDRLNIRQLHGFL</sequence>
<name>A0ABN9VKK6_9DINO</name>
<evidence type="ECO:0000256" key="3">
    <source>
        <dbReference type="ARBA" id="ARBA00022741"/>
    </source>
</evidence>
<evidence type="ECO:0000256" key="8">
    <source>
        <dbReference type="SAM" id="Coils"/>
    </source>
</evidence>
<comment type="caution">
    <text evidence="11">The sequence shown here is derived from an EMBL/GenBank/DDBJ whole genome shotgun (WGS) entry which is preliminary data.</text>
</comment>
<keyword evidence="7" id="KW-0493">Microtubule</keyword>
<dbReference type="SUPFAM" id="SSF49879">
    <property type="entry name" value="SMAD/FHA domain"/>
    <property type="match status" value="1"/>
</dbReference>
<evidence type="ECO:0000256" key="6">
    <source>
        <dbReference type="PROSITE-ProRule" id="PRU00283"/>
    </source>
</evidence>
<keyword evidence="3 6" id="KW-0547">Nucleotide-binding</keyword>
<evidence type="ECO:0000313" key="12">
    <source>
        <dbReference type="Proteomes" id="UP001189429"/>
    </source>
</evidence>
<feature type="domain" description="Kinesin motor" evidence="9">
    <location>
        <begin position="7"/>
        <end position="346"/>
    </location>
</feature>
<dbReference type="CDD" id="cd06093">
    <property type="entry name" value="PX_domain"/>
    <property type="match status" value="1"/>
</dbReference>
<dbReference type="SUPFAM" id="SSF64268">
    <property type="entry name" value="PX domain"/>
    <property type="match status" value="1"/>
</dbReference>
<keyword evidence="2" id="KW-0963">Cytoplasm</keyword>
<evidence type="ECO:0000256" key="7">
    <source>
        <dbReference type="RuleBase" id="RU000394"/>
    </source>
</evidence>
<dbReference type="PANTHER" id="PTHR47969:SF15">
    <property type="entry name" value="CHROMOSOME-ASSOCIATED KINESIN KIF4A-RELATED"/>
    <property type="match status" value="1"/>
</dbReference>